<keyword evidence="8" id="KW-1185">Reference proteome</keyword>
<feature type="compositionally biased region" description="Basic and acidic residues" evidence="5">
    <location>
        <begin position="13"/>
        <end position="24"/>
    </location>
</feature>
<evidence type="ECO:0000313" key="8">
    <source>
        <dbReference type="Proteomes" id="UP000509704"/>
    </source>
</evidence>
<dbReference type="RefSeq" id="XP_037145466.1">
    <property type="nucleotide sequence ID" value="XM_037289571.1"/>
</dbReference>
<name>A0A7H9B583_ZYGMR</name>
<dbReference type="KEGG" id="zmk:HG535_0F02510"/>
<feature type="compositionally biased region" description="Acidic residues" evidence="5">
    <location>
        <begin position="526"/>
        <end position="547"/>
    </location>
</feature>
<reference evidence="7 8" key="1">
    <citation type="submission" date="2020-07" db="EMBL/GenBank/DDBJ databases">
        <title>The yeast mating-type switching endonuclease HO is a domesticated member of an unorthodox homing genetic element family.</title>
        <authorList>
            <person name="Coughlan A.Y."/>
            <person name="Lombardi L."/>
            <person name="Braun-Galleani S."/>
            <person name="Martos A.R."/>
            <person name="Galeote V."/>
            <person name="Bigey F."/>
            <person name="Dequin S."/>
            <person name="Byrne K.P."/>
            <person name="Wolfe K.H."/>
        </authorList>
    </citation>
    <scope>NUCLEOTIDE SEQUENCE [LARGE SCALE GENOMIC DNA]</scope>
    <source>
        <strain evidence="7 8">NRRL Y-6702</strain>
    </source>
</reference>
<feature type="domain" description="Exocyst complex component Sec3 PIP2-binding N-terminal" evidence="6">
    <location>
        <begin position="133"/>
        <end position="221"/>
    </location>
</feature>
<feature type="compositionally biased region" description="Low complexity" evidence="5">
    <location>
        <begin position="362"/>
        <end position="381"/>
    </location>
</feature>
<accession>A0A7H9B583</accession>
<feature type="region of interest" description="Disordered" evidence="5">
    <location>
        <begin position="582"/>
        <end position="609"/>
    </location>
</feature>
<dbReference type="GeneID" id="59237499"/>
<dbReference type="InterPro" id="IPR019160">
    <property type="entry name" value="Sec3_CC"/>
</dbReference>
<dbReference type="PANTHER" id="PTHR16092">
    <property type="entry name" value="SEC3/SYNTAXIN-RELATED"/>
    <property type="match status" value="1"/>
</dbReference>
<feature type="compositionally biased region" description="Polar residues" evidence="5">
    <location>
        <begin position="275"/>
        <end position="285"/>
    </location>
</feature>
<dbReference type="Gene3D" id="2.30.29.90">
    <property type="match status" value="1"/>
</dbReference>
<evidence type="ECO:0000256" key="3">
    <source>
        <dbReference type="ARBA" id="ARBA00022483"/>
    </source>
</evidence>
<dbReference type="InterPro" id="IPR048628">
    <property type="entry name" value="Sec3_C"/>
</dbReference>
<feature type="compositionally biased region" description="Basic and acidic residues" evidence="5">
    <location>
        <begin position="397"/>
        <end position="414"/>
    </location>
</feature>
<evidence type="ECO:0000256" key="4">
    <source>
        <dbReference type="ARBA" id="ARBA00023054"/>
    </source>
</evidence>
<dbReference type="GO" id="GO:0005886">
    <property type="term" value="C:plasma membrane"/>
    <property type="evidence" value="ECO:0007669"/>
    <property type="project" value="TreeGrafter"/>
</dbReference>
<dbReference type="PANTHER" id="PTHR16092:SF14">
    <property type="entry name" value="EXOCYST COMPLEX COMPONENT 1 ISOFORM X1"/>
    <property type="match status" value="1"/>
</dbReference>
<feature type="region of interest" description="Disordered" evidence="5">
    <location>
        <begin position="362"/>
        <end position="416"/>
    </location>
</feature>
<dbReference type="CDD" id="cd13315">
    <property type="entry name" value="PH_Sec3"/>
    <property type="match status" value="1"/>
</dbReference>
<keyword evidence="2" id="KW-0813">Transport</keyword>
<dbReference type="GO" id="GO:0000145">
    <property type="term" value="C:exocyst"/>
    <property type="evidence" value="ECO:0007669"/>
    <property type="project" value="InterPro"/>
</dbReference>
<proteinExistence type="inferred from homology"/>
<dbReference type="EMBL" id="CP058609">
    <property type="protein sequence ID" value="QLG73740.1"/>
    <property type="molecule type" value="Genomic_DNA"/>
</dbReference>
<dbReference type="GO" id="GO:0006887">
    <property type="term" value="P:exocytosis"/>
    <property type="evidence" value="ECO:0007669"/>
    <property type="project" value="UniProtKB-KW"/>
</dbReference>
<dbReference type="Pfam" id="PF09763">
    <property type="entry name" value="Sec3_CC"/>
    <property type="match status" value="1"/>
</dbReference>
<feature type="compositionally biased region" description="Basic and acidic residues" evidence="5">
    <location>
        <begin position="333"/>
        <end position="345"/>
    </location>
</feature>
<feature type="region of interest" description="Disordered" evidence="5">
    <location>
        <begin position="249"/>
        <end position="345"/>
    </location>
</feature>
<evidence type="ECO:0000256" key="1">
    <source>
        <dbReference type="ARBA" id="ARBA00006518"/>
    </source>
</evidence>
<dbReference type="GO" id="GO:0005546">
    <property type="term" value="F:phosphatidylinositol-4,5-bisphosphate binding"/>
    <property type="evidence" value="ECO:0007669"/>
    <property type="project" value="TreeGrafter"/>
</dbReference>
<keyword evidence="4" id="KW-0175">Coiled coil</keyword>
<dbReference type="Pfam" id="PF15277">
    <property type="entry name" value="Sec3-PIP2_bind"/>
    <property type="match status" value="1"/>
</dbReference>
<dbReference type="Proteomes" id="UP000509704">
    <property type="component" value="Chromosome 6"/>
</dbReference>
<dbReference type="GO" id="GO:0006893">
    <property type="term" value="P:Golgi to plasma membrane transport"/>
    <property type="evidence" value="ECO:0007669"/>
    <property type="project" value="TreeGrafter"/>
</dbReference>
<dbReference type="OrthoDB" id="27109at2759"/>
<dbReference type="Pfam" id="PF20654">
    <property type="entry name" value="Sec3_C-term"/>
    <property type="match status" value="1"/>
</dbReference>
<feature type="compositionally biased region" description="Polar residues" evidence="5">
    <location>
        <begin position="300"/>
        <end position="320"/>
    </location>
</feature>
<comment type="similarity">
    <text evidence="1">Belongs to the SEC3 family.</text>
</comment>
<sequence>MKNSKSPFKRFSHSREGSTDEHNSFFHKHSVSGSSTHMNDVNHSRNASASGVPPVSGMKASHKRNTSTSSRASQNSNFLAEQYERDRKAIIDCCFSAHDNKSKGFTSSYITHVRIIEDSKSPSSRPPSNSKLENKKKRVLILSCKTGNYNEIQLHKGRESSEGTFQIGRTWDLKELTKVERDTEINEGFILTMGKKYYWETNSAKERTVFLKSLINSFMQAFDGHVPELINWDLSSFYLDEKSYQRAVIRSSHSMSRTAAATSMTTSTTPSTATNESQYMRQNKSPQKDHRKGPSVDQEGPTSKQSAMSLNKSPYSNSPTIIEVNKRFNNSRISKETPESPSKDFDNFVQKVDATAIPVPSVVTPSASSTATSFSSKTSQAPDQYVRKITSLNKGNVDSDKSSRKDYNDSEESHSSLTKNNYNLLENLNNVLSSNDVLLETAAKVPQDSFINAKESNADQNMQYSVAKVESLEVYADGETASAFDVDEDLNATIPEDTMNDNSAKSREKIYHNRHENTYEEAHEDTYEDANEDTNEDTYEDTYEDTNELSFEKGDEIRYSRALDSESSHIYHEVSTIQEEASGRFTEKEVQDRSQKSSPEYSDVKQLPKKSWDIDDEEMLEILTDINWDVDDDAEKLIEKLDIKMAEAEYSFNKGLLSLEKLGPSLVPFEENVDKECNKMNPILSLFLMEMGNVADDIEYVESQKNGLQVESANKKQLWDTLTELMNTVSLDDETLSQLLNCPVSEKNLNKMEAQLVVLFKALKAISGERDENGYNLGEMRALKQRRETYEKVTKIFLERLVNEMEGKFKNISFGELSEDHLMSFLTRLLGYSSLTLFCKDISPSSYNDLIEKWNASISLVYKKMANSIIQNLKKSNYSLSAAEHHVTANQPGWRELLMNNDRKEQAEECDVPNQEIILQLSEPIETLGKWCIFYQNFIDTFFHISSKLDFEQYIHQFNDPRLRITSLEGVKTLQSDRGSASREFQLVSRIFQPIMTQMSSYVIDVSKSDKSLAPALMVFLEQKMKNLESSNAEFLNAVLSRLFVQVKQLWLEHIDEEVVYIQRININFSSRIIFPVVLGFTLLINNSKELIGYFQKRLKIQKDAPFEAIQCFDEACRKLGSAIAALMEEKSNTKNTVITSTPMTTSNTSNLDRTITLLMNSDWLFEILNNLNAKGLFDSTIQAAKKMFDKEKDAYAVHLIEAAMPKLTSFVNGAMNLVGNASGAQAADPSHWAAYSKNNLDNILASYSSKEIQVLVERLHDHMESHFANEPSDSTREAICDKLWSCLQGHTVSVYLKLYTLIERHYKGTYVKFTKNDIITAFESFKRVRPVKYNT</sequence>
<feature type="compositionally biased region" description="Polar residues" evidence="5">
    <location>
        <begin position="31"/>
        <end position="49"/>
    </location>
</feature>
<evidence type="ECO:0000313" key="7">
    <source>
        <dbReference type="EMBL" id="QLG73740.1"/>
    </source>
</evidence>
<keyword evidence="3" id="KW-0268">Exocytosis</keyword>
<evidence type="ECO:0000256" key="5">
    <source>
        <dbReference type="SAM" id="MobiDB-lite"/>
    </source>
</evidence>
<feature type="region of interest" description="Disordered" evidence="5">
    <location>
        <begin position="1"/>
        <end position="77"/>
    </location>
</feature>
<feature type="region of interest" description="Disordered" evidence="5">
    <location>
        <begin position="518"/>
        <end position="548"/>
    </location>
</feature>
<evidence type="ECO:0000259" key="6">
    <source>
        <dbReference type="SMART" id="SM01313"/>
    </source>
</evidence>
<protein>
    <recommendedName>
        <fullName evidence="6">Exocyst complex component Sec3 PIP2-binding N-terminal domain-containing protein</fullName>
    </recommendedName>
</protein>
<feature type="compositionally biased region" description="Polar residues" evidence="5">
    <location>
        <begin position="66"/>
        <end position="77"/>
    </location>
</feature>
<organism evidence="7 8">
    <name type="scientific">Zygotorulaspora mrakii</name>
    <name type="common">Zygosaccharomyces mrakii</name>
    <dbReference type="NCBI Taxonomy" id="42260"/>
    <lineage>
        <taxon>Eukaryota</taxon>
        <taxon>Fungi</taxon>
        <taxon>Dikarya</taxon>
        <taxon>Ascomycota</taxon>
        <taxon>Saccharomycotina</taxon>
        <taxon>Saccharomycetes</taxon>
        <taxon>Saccharomycetales</taxon>
        <taxon>Saccharomycetaceae</taxon>
        <taxon>Zygotorulaspora</taxon>
    </lineage>
</organism>
<evidence type="ECO:0000256" key="2">
    <source>
        <dbReference type="ARBA" id="ARBA00022448"/>
    </source>
</evidence>
<feature type="compositionally biased region" description="Low complexity" evidence="5">
    <location>
        <begin position="250"/>
        <end position="274"/>
    </location>
</feature>
<dbReference type="InterPro" id="IPR028258">
    <property type="entry name" value="Sec3-PIP2_bind"/>
</dbReference>
<dbReference type="SMART" id="SM01313">
    <property type="entry name" value="Sec3-PIP2_bind"/>
    <property type="match status" value="1"/>
</dbReference>
<gene>
    <name evidence="7" type="ORF">HG535_0F02510</name>
</gene>
<feature type="compositionally biased region" description="Basic and acidic residues" evidence="5">
    <location>
        <begin position="582"/>
        <end position="595"/>
    </location>
</feature>